<dbReference type="InterPro" id="IPR005811">
    <property type="entry name" value="SUCC_ACL_C"/>
</dbReference>
<dbReference type="GO" id="GO:0006085">
    <property type="term" value="P:acetyl-CoA biosynthetic process"/>
    <property type="evidence" value="ECO:0007669"/>
    <property type="project" value="TreeGrafter"/>
</dbReference>
<dbReference type="Gene3D" id="1.10.230.10">
    <property type="entry name" value="Cytochrome P450-Terp, domain 2"/>
    <property type="match status" value="1"/>
</dbReference>
<dbReference type="InterPro" id="IPR036969">
    <property type="entry name" value="Citrate_synthase_sf"/>
</dbReference>
<keyword evidence="3" id="KW-0963">Cytoplasm</keyword>
<dbReference type="PANTHER" id="PTHR23118:SF42">
    <property type="entry name" value="ATP-CITRATE SYNTHASE"/>
    <property type="match status" value="1"/>
</dbReference>
<dbReference type="GO" id="GO:0003878">
    <property type="term" value="F:ATP citrate synthase activity"/>
    <property type="evidence" value="ECO:0007669"/>
    <property type="project" value="TreeGrafter"/>
</dbReference>
<dbReference type="CDD" id="cd06100">
    <property type="entry name" value="CCL_ACL-C"/>
    <property type="match status" value="1"/>
</dbReference>
<comment type="pathway">
    <text evidence="2">Carbohydrate metabolism; tricarboxylic acid cycle.</text>
</comment>
<keyword evidence="4" id="KW-0444">Lipid biosynthesis</keyword>
<feature type="domain" description="ATP-citrate synthase/succinyl-CoA ligase C-terminal" evidence="6">
    <location>
        <begin position="182"/>
        <end position="303"/>
    </location>
</feature>
<organism evidence="7 8">
    <name type="scientific">Candidatus Vogelbacteria bacterium CG10_big_fil_rev_8_21_14_0_10_45_14</name>
    <dbReference type="NCBI Taxonomy" id="1975042"/>
    <lineage>
        <taxon>Bacteria</taxon>
        <taxon>Candidatus Vogeliibacteriota</taxon>
    </lineage>
</organism>
<proteinExistence type="predicted"/>
<evidence type="ECO:0000256" key="3">
    <source>
        <dbReference type="ARBA" id="ARBA00022490"/>
    </source>
</evidence>
<evidence type="ECO:0000256" key="5">
    <source>
        <dbReference type="ARBA" id="ARBA00023098"/>
    </source>
</evidence>
<reference evidence="7 8" key="1">
    <citation type="submission" date="2017-09" db="EMBL/GenBank/DDBJ databases">
        <title>Depth-based differentiation of microbial function through sediment-hosted aquifers and enrichment of novel symbionts in the deep terrestrial subsurface.</title>
        <authorList>
            <person name="Probst A.J."/>
            <person name="Ladd B."/>
            <person name="Jarett J.K."/>
            <person name="Geller-Mcgrath D.E."/>
            <person name="Sieber C.M."/>
            <person name="Emerson J.B."/>
            <person name="Anantharaman K."/>
            <person name="Thomas B.C."/>
            <person name="Malmstrom R."/>
            <person name="Stieglmeier M."/>
            <person name="Klingl A."/>
            <person name="Woyke T."/>
            <person name="Ryan C.M."/>
            <person name="Banfield J.F."/>
        </authorList>
    </citation>
    <scope>NUCLEOTIDE SEQUENCE [LARGE SCALE GENOMIC DNA]</scope>
    <source>
        <strain evidence="7">CG10_big_fil_rev_8_21_14_0_10_45_14</strain>
    </source>
</reference>
<evidence type="ECO:0000256" key="1">
    <source>
        <dbReference type="ARBA" id="ARBA00004496"/>
    </source>
</evidence>
<comment type="subcellular location">
    <subcellularLocation>
        <location evidence="1">Cytoplasm</location>
    </subcellularLocation>
</comment>
<dbReference type="Pfam" id="PF00549">
    <property type="entry name" value="Ligase_CoA"/>
    <property type="match status" value="1"/>
</dbReference>
<sequence>MNISSYNKEKWQKFREADIAIVFLGSHAGIIQSILDFDYLCGKSAPSVLGIVSVGRRHEKYFFGGSEVLIPCQKSIGELPDDLKEKTLFALNVQSGRKATVSTREFLERFPNALGAHIFAEGVPEQEAIALWRDFGRDKILVGPSGVGLLYAGKLKLGAIGGTDPKQLLRSGVFASGNTAVISASGGMTNEIITMLGKCGRRAGLAFALGGDLYPLTPPADAFLAAEDDPSISHIVYFGELGGLDEYEIATLMKEGRIKKPVLAYIAGVVDDAFGGHAQFGHAKALAETADESAKAKQDVLREGGAIVSRTFNEFVSSFDVIPKGEEAVPKGDPARLSGRSRTLFTAREILDPFDSSDQASTDDSLVLLILSALLGRQVRSSILPRFTRTVFELLLDHGPQVSGAVNTMITARAGKDLVDSLCAGLLTIGPRFGGAMNTSAKTWWDGMRSGKSARDIVDDYNKAGVLIPGIGHKKYRLGYPDPRIALLEVFVLELSVHPMWDLAQEIAKVTTEKRGNLILNIDGAVAALLLDILREEEGYTDADIEELLAMEFFNTFFIIPRSIGFLAHALEQKRRDEGLFRLPDNMVHIDRT</sequence>
<dbReference type="PANTHER" id="PTHR23118">
    <property type="entry name" value="ATP-CITRATE SYNTHASE"/>
    <property type="match status" value="1"/>
</dbReference>
<comment type="caution">
    <text evidence="7">The sequence shown here is derived from an EMBL/GenBank/DDBJ whole genome shotgun (WGS) entry which is preliminary data.</text>
</comment>
<dbReference type="Gene3D" id="1.10.580.10">
    <property type="entry name" value="Citrate Synthase, domain 1"/>
    <property type="match status" value="1"/>
</dbReference>
<evidence type="ECO:0000313" key="8">
    <source>
        <dbReference type="Proteomes" id="UP000230833"/>
    </source>
</evidence>
<dbReference type="AlphaFoldDB" id="A0A2H0RJR3"/>
<dbReference type="InterPro" id="IPR016142">
    <property type="entry name" value="Citrate_synth-like_lrg_a-sub"/>
</dbReference>
<dbReference type="GO" id="GO:0006099">
    <property type="term" value="P:tricarboxylic acid cycle"/>
    <property type="evidence" value="ECO:0007669"/>
    <property type="project" value="UniProtKB-UniPathway"/>
</dbReference>
<name>A0A2H0RJR3_9BACT</name>
<evidence type="ECO:0000313" key="7">
    <source>
        <dbReference type="EMBL" id="PIR46802.1"/>
    </source>
</evidence>
<gene>
    <name evidence="7" type="ORF">COV07_02365</name>
</gene>
<evidence type="ECO:0000256" key="4">
    <source>
        <dbReference type="ARBA" id="ARBA00022516"/>
    </source>
</evidence>
<protein>
    <recommendedName>
        <fullName evidence="6">ATP-citrate synthase/succinyl-CoA ligase C-terminal domain-containing protein</fullName>
    </recommendedName>
</protein>
<evidence type="ECO:0000256" key="2">
    <source>
        <dbReference type="ARBA" id="ARBA00005163"/>
    </source>
</evidence>
<dbReference type="Proteomes" id="UP000230833">
    <property type="component" value="Unassembled WGS sequence"/>
</dbReference>
<accession>A0A2H0RJR3</accession>
<dbReference type="SUPFAM" id="SSF48256">
    <property type="entry name" value="Citrate synthase"/>
    <property type="match status" value="1"/>
</dbReference>
<dbReference type="Gene3D" id="3.40.50.720">
    <property type="entry name" value="NAD(P)-binding Rossmann-like Domain"/>
    <property type="match status" value="1"/>
</dbReference>
<dbReference type="InterPro" id="IPR002020">
    <property type="entry name" value="Citrate_synthase"/>
</dbReference>
<dbReference type="InterPro" id="IPR016102">
    <property type="entry name" value="Succinyl-CoA_synth-like"/>
</dbReference>
<evidence type="ECO:0000259" key="6">
    <source>
        <dbReference type="Pfam" id="PF00549"/>
    </source>
</evidence>
<dbReference type="UniPathway" id="UPA00223"/>
<dbReference type="Gene3D" id="3.40.50.261">
    <property type="entry name" value="Succinyl-CoA synthetase domains"/>
    <property type="match status" value="1"/>
</dbReference>
<keyword evidence="5" id="KW-0443">Lipid metabolism</keyword>
<dbReference type="InterPro" id="IPR016143">
    <property type="entry name" value="Citrate_synth-like_sm_a-sub"/>
</dbReference>
<dbReference type="EMBL" id="PCYL01000028">
    <property type="protein sequence ID" value="PIR46802.1"/>
    <property type="molecule type" value="Genomic_DNA"/>
</dbReference>
<dbReference type="GO" id="GO:0006633">
    <property type="term" value="P:fatty acid biosynthetic process"/>
    <property type="evidence" value="ECO:0007669"/>
    <property type="project" value="TreeGrafter"/>
</dbReference>
<dbReference type="Pfam" id="PF00285">
    <property type="entry name" value="Citrate_synt"/>
    <property type="match status" value="1"/>
</dbReference>
<dbReference type="GO" id="GO:0005829">
    <property type="term" value="C:cytosol"/>
    <property type="evidence" value="ECO:0007669"/>
    <property type="project" value="TreeGrafter"/>
</dbReference>